<dbReference type="EMBL" id="POTX01000259">
    <property type="protein sequence ID" value="PZF87733.1"/>
    <property type="molecule type" value="Genomic_DNA"/>
</dbReference>
<name>A0A2W2D5L3_9ACTN</name>
<protein>
    <submittedName>
        <fullName evidence="2">Uncharacterized protein</fullName>
    </submittedName>
</protein>
<comment type="caution">
    <text evidence="2">The sequence shown here is derived from an EMBL/GenBank/DDBJ whole genome shotgun (WGS) entry which is preliminary data.</text>
</comment>
<feature type="region of interest" description="Disordered" evidence="1">
    <location>
        <begin position="1"/>
        <end position="22"/>
    </location>
</feature>
<evidence type="ECO:0000256" key="1">
    <source>
        <dbReference type="SAM" id="MobiDB-lite"/>
    </source>
</evidence>
<evidence type="ECO:0000313" key="3">
    <source>
        <dbReference type="Proteomes" id="UP000248627"/>
    </source>
</evidence>
<gene>
    <name evidence="2" type="ORF">C1I93_25890</name>
</gene>
<accession>A0A2W2D5L3</accession>
<evidence type="ECO:0000313" key="2">
    <source>
        <dbReference type="EMBL" id="PZF87733.1"/>
    </source>
</evidence>
<sequence>MRPAGVSVSGPASAGPSDAERLGPPPAPVIMCGTCAGAGTVTEVCRCGDGGNRLLVGWRDEVGRAYQDCQVCGGAGRVSLSCVDCGRSGRRRAQLVLTVADLDTGAVASANVVPGSVEPTPTERGGWCLDLTRLVNEQRATIGAGTPGEVLRERHRPWEAATLIVPLDRRWRPELPAQQRLALEAEAIARQVHRPWWLWLARSAAPPAELPEARLRRLCELADLPEARLRRLCELADLLRLDLVIEARRPHRGNPTWQVRYEVPGGEVPAQTSAYWPDLATAVAGTTVADALYGLGERGAAAPAYTMLPGGRRRAARPVVELARLGELIADDLARAPGAQAIWRDGSWWHVRLGVGGSTLMLTERDTGQVARQTVTLLRRAAEPPAPSWQGVPIPYEPCPDCVPGSRLVACYCRVDGGPAEPGCRLCGGAGHEPVPGGCPRCRGSHRRYAALTVTVTDLEQRAEHQLWLPGDGPEVGPDHRLDRPYRLADQAADFGVRPEDLTEADGGQPLTFGLREGLVLAGGPDPQRRFVASAAAGRPGARLIVVARRPDVPPLTDLVRLAHGLSLSALVGVCDDRPAGLGLRWVVSLGRDGLAPERVGRPHQLTVEAAIGHCLRFLDEAVRAAVPEEAGVPIPVPQAPATARPVDPVPGILALAEHHAGREVTVEIGRRVCRVHLREPVGWRLLARAATLTEALRGLGLPS</sequence>
<keyword evidence="3" id="KW-1185">Reference proteome</keyword>
<reference evidence="2 3" key="1">
    <citation type="submission" date="2018-01" db="EMBL/GenBank/DDBJ databases">
        <title>Draft genome sequence of Jishengella endophytica.</title>
        <authorList>
            <person name="Sahin N."/>
            <person name="Ay H."/>
            <person name="Saygin H."/>
        </authorList>
    </citation>
    <scope>NUCLEOTIDE SEQUENCE [LARGE SCALE GENOMIC DNA]</scope>
    <source>
        <strain evidence="2 3">DSM 45430</strain>
    </source>
</reference>
<organism evidence="2 3">
    <name type="scientific">Micromonospora endophytica</name>
    <dbReference type="NCBI Taxonomy" id="515350"/>
    <lineage>
        <taxon>Bacteria</taxon>
        <taxon>Bacillati</taxon>
        <taxon>Actinomycetota</taxon>
        <taxon>Actinomycetes</taxon>
        <taxon>Micromonosporales</taxon>
        <taxon>Micromonosporaceae</taxon>
        <taxon>Micromonospora</taxon>
    </lineage>
</organism>
<proteinExistence type="predicted"/>
<dbReference type="Proteomes" id="UP000248627">
    <property type="component" value="Unassembled WGS sequence"/>
</dbReference>
<dbReference type="AlphaFoldDB" id="A0A2W2D5L3"/>